<dbReference type="InterPro" id="IPR010327">
    <property type="entry name" value="FldB/FldC_alpha/beta"/>
</dbReference>
<dbReference type="Gene3D" id="3.40.50.11900">
    <property type="match status" value="1"/>
</dbReference>
<protein>
    <submittedName>
        <fullName evidence="1">2-hydroxyacyl-CoA dehydratase</fullName>
    </submittedName>
</protein>
<dbReference type="Proteomes" id="UP000680132">
    <property type="component" value="Unassembled WGS sequence"/>
</dbReference>
<name>A0A939QJB9_9MICO</name>
<evidence type="ECO:0000313" key="1">
    <source>
        <dbReference type="EMBL" id="MBO3663185.1"/>
    </source>
</evidence>
<comment type="caution">
    <text evidence="1">The sequence shown here is derived from an EMBL/GenBank/DDBJ whole genome shotgun (WGS) entry which is preliminary data.</text>
</comment>
<dbReference type="AlphaFoldDB" id="A0A939QJB9"/>
<dbReference type="Gene3D" id="3.40.50.11890">
    <property type="match status" value="1"/>
</dbReference>
<organism evidence="1 2">
    <name type="scientific">Microbacterium stercoris</name>
    <dbReference type="NCBI Taxonomy" id="2820289"/>
    <lineage>
        <taxon>Bacteria</taxon>
        <taxon>Bacillati</taxon>
        <taxon>Actinomycetota</taxon>
        <taxon>Actinomycetes</taxon>
        <taxon>Micrococcales</taxon>
        <taxon>Microbacteriaceae</taxon>
        <taxon>Microbacterium</taxon>
    </lineage>
</organism>
<reference evidence="1" key="1">
    <citation type="submission" date="2021-03" db="EMBL/GenBank/DDBJ databases">
        <title>Microbacterium sp. nov., a novel actinobacterium isolated from cow dung.</title>
        <authorList>
            <person name="Zhang L."/>
        </authorList>
    </citation>
    <scope>NUCLEOTIDE SEQUENCE</scope>
    <source>
        <strain evidence="1">NEAU-LLB</strain>
    </source>
</reference>
<sequence length="357" mass="37112">MTVRAPGDGRPRIGVIGADLPRQLVLAAGATPVRILGSWSGAVSDEAGQLPGAVDVVAARILDGALAGAHDDLAALIVCNDSTAHLRVFYVLRILAERGRVPYPVHLLDAPRGGGAPRERFVARQYERLAAFCSAVTGTRPDAPLLDEAAERELRLGEALERLRARRRTGRCSGSAALAAYRAAATLAPEQALAVVDAAVEDVPGTPVFVTGSAHPDASAYEAIEAAGLAVVGEDHDTGDSAWLGDAVPAGDVDATISLLARRHSTRAPLAARSLTAERTAHLERRLGEADARGVIALVRELDDAPAWDAAAQHRVAQRRGLPLEARVRIGPDAGVRAAGEAAAALAGILRGEATHE</sequence>
<gene>
    <name evidence="1" type="ORF">J5V96_06635</name>
</gene>
<dbReference type="EMBL" id="JAGFOA010000002">
    <property type="protein sequence ID" value="MBO3663185.1"/>
    <property type="molecule type" value="Genomic_DNA"/>
</dbReference>
<keyword evidence="2" id="KW-1185">Reference proteome</keyword>
<dbReference type="RefSeq" id="WP_208501933.1">
    <property type="nucleotide sequence ID" value="NZ_JAGFOA010000002.1"/>
</dbReference>
<evidence type="ECO:0000313" key="2">
    <source>
        <dbReference type="Proteomes" id="UP000680132"/>
    </source>
</evidence>
<dbReference type="Pfam" id="PF06050">
    <property type="entry name" value="HGD-D"/>
    <property type="match status" value="1"/>
</dbReference>
<accession>A0A939QJB9</accession>
<proteinExistence type="predicted"/>